<protein>
    <submittedName>
        <fullName evidence="1">Unannotated protein</fullName>
    </submittedName>
</protein>
<proteinExistence type="predicted"/>
<gene>
    <name evidence="1" type="ORF">UFOPK2810_00108</name>
</gene>
<sequence>MKPFNAQAWPRAQVLSPVRPCPGIGPMSAPVFGLKAIRWKVDPSGRTKSRASVSMCSVPRYTSSSPSGPPIAWPASMSRGAFMAESMIKPHLPPYSLDFSARILGFQRCERVRAAVILASA</sequence>
<evidence type="ECO:0000313" key="1">
    <source>
        <dbReference type="EMBL" id="CAB4737260.1"/>
    </source>
</evidence>
<organism evidence="1">
    <name type="scientific">freshwater metagenome</name>
    <dbReference type="NCBI Taxonomy" id="449393"/>
    <lineage>
        <taxon>unclassified sequences</taxon>
        <taxon>metagenomes</taxon>
        <taxon>ecological metagenomes</taxon>
    </lineage>
</organism>
<name>A0A6J6SR30_9ZZZZ</name>
<accession>A0A6J6SR30</accession>
<dbReference type="EMBL" id="CAEZYZ010000010">
    <property type="protein sequence ID" value="CAB4737260.1"/>
    <property type="molecule type" value="Genomic_DNA"/>
</dbReference>
<reference evidence="1" key="1">
    <citation type="submission" date="2020-05" db="EMBL/GenBank/DDBJ databases">
        <authorList>
            <person name="Chiriac C."/>
            <person name="Salcher M."/>
            <person name="Ghai R."/>
            <person name="Kavagutti S V."/>
        </authorList>
    </citation>
    <scope>NUCLEOTIDE SEQUENCE</scope>
</reference>
<dbReference type="AlphaFoldDB" id="A0A6J6SR30"/>